<dbReference type="EMBL" id="KZ857411">
    <property type="protein sequence ID" value="RDX48439.1"/>
    <property type="molecule type" value="Genomic_DNA"/>
</dbReference>
<protein>
    <submittedName>
        <fullName evidence="1">Uncharacterized protein</fullName>
    </submittedName>
</protein>
<evidence type="ECO:0000313" key="2">
    <source>
        <dbReference type="Proteomes" id="UP000256964"/>
    </source>
</evidence>
<evidence type="ECO:0000313" key="1">
    <source>
        <dbReference type="EMBL" id="RDX48439.1"/>
    </source>
</evidence>
<organism evidence="1 2">
    <name type="scientific">Lentinus brumalis</name>
    <dbReference type="NCBI Taxonomy" id="2498619"/>
    <lineage>
        <taxon>Eukaryota</taxon>
        <taxon>Fungi</taxon>
        <taxon>Dikarya</taxon>
        <taxon>Basidiomycota</taxon>
        <taxon>Agaricomycotina</taxon>
        <taxon>Agaricomycetes</taxon>
        <taxon>Polyporales</taxon>
        <taxon>Polyporaceae</taxon>
        <taxon>Lentinus</taxon>
    </lineage>
</organism>
<reference evidence="1 2" key="1">
    <citation type="journal article" date="2018" name="Biotechnol. Biofuels">
        <title>Integrative visual omics of the white-rot fungus Polyporus brumalis exposes the biotechnological potential of its oxidative enzymes for delignifying raw plant biomass.</title>
        <authorList>
            <person name="Miyauchi S."/>
            <person name="Rancon A."/>
            <person name="Drula E."/>
            <person name="Hage H."/>
            <person name="Chaduli D."/>
            <person name="Favel A."/>
            <person name="Grisel S."/>
            <person name="Henrissat B."/>
            <person name="Herpoel-Gimbert I."/>
            <person name="Ruiz-Duenas F.J."/>
            <person name="Chevret D."/>
            <person name="Hainaut M."/>
            <person name="Lin J."/>
            <person name="Wang M."/>
            <person name="Pangilinan J."/>
            <person name="Lipzen A."/>
            <person name="Lesage-Meessen L."/>
            <person name="Navarro D."/>
            <person name="Riley R."/>
            <person name="Grigoriev I.V."/>
            <person name="Zhou S."/>
            <person name="Raouche S."/>
            <person name="Rosso M.N."/>
        </authorList>
    </citation>
    <scope>NUCLEOTIDE SEQUENCE [LARGE SCALE GENOMIC DNA]</scope>
    <source>
        <strain evidence="1 2">BRFM 1820</strain>
    </source>
</reference>
<dbReference type="AlphaFoldDB" id="A0A371D7E4"/>
<sequence>MQSLNDDAYQCLVATAGHRGLKSAFISRASPTLKIIMSCLFLRELAITFTGPPSRFPGVLYTRLCPFSTLPSDLCVTETRDERMEVGVYRTRSVEQFVRMPVPDDFKRWYKYVALVHEVYQDYFVYHLSCKISVQREVWILLSQHGPSPLLAYNRFSRNWTGAATSGHRHLLRPHSASRPTLPLRCAR</sequence>
<keyword evidence="2" id="KW-1185">Reference proteome</keyword>
<gene>
    <name evidence="1" type="ORF">OH76DRAFT_653836</name>
</gene>
<accession>A0A371D7E4</accession>
<dbReference type="Proteomes" id="UP000256964">
    <property type="component" value="Unassembled WGS sequence"/>
</dbReference>
<proteinExistence type="predicted"/>
<name>A0A371D7E4_9APHY</name>